<gene>
    <name evidence="1" type="primary">CNR2</name>
</gene>
<reference evidence="2" key="1">
    <citation type="journal article" date="2009" name="Science">
        <title>The B73 maize genome: complexity, diversity, and dynamics.</title>
        <authorList>
            <person name="Schnable P.S."/>
            <person name="Ware D."/>
            <person name="Fulton R.S."/>
            <person name="Stein J.C."/>
            <person name="Wei F."/>
            <person name="Pasternak S."/>
            <person name="Liang C."/>
            <person name="Zhang J."/>
            <person name="Fulton L."/>
            <person name="Graves T.A."/>
            <person name="Minx P."/>
            <person name="Reily A.D."/>
            <person name="Courtney L."/>
            <person name="Kruchowski S.S."/>
            <person name="Tomlinson C."/>
            <person name="Strong C."/>
            <person name="Delehaunty K."/>
            <person name="Fronick C."/>
            <person name="Courtney B."/>
            <person name="Rock S.M."/>
            <person name="Belter E."/>
            <person name="Du F."/>
            <person name="Kim K."/>
            <person name="Abbott R.M."/>
            <person name="Cotton M."/>
            <person name="Levy A."/>
            <person name="Marchetto P."/>
            <person name="Ochoa K."/>
            <person name="Jackson S.M."/>
            <person name="Gillam B."/>
            <person name="Chen W."/>
            <person name="Yan L."/>
            <person name="Higginbotham J."/>
            <person name="Cardenas M."/>
            <person name="Waligorski J."/>
            <person name="Applebaum E."/>
            <person name="Phelps L."/>
            <person name="Falcone J."/>
            <person name="Kanchi K."/>
            <person name="Thane T."/>
            <person name="Scimone A."/>
            <person name="Thane N."/>
            <person name="Henke J."/>
            <person name="Wang T."/>
            <person name="Ruppert J."/>
            <person name="Shah N."/>
            <person name="Rotter K."/>
            <person name="Hodges J."/>
            <person name="Ingenthron E."/>
            <person name="Cordes M."/>
            <person name="Kohlberg S."/>
            <person name="Sgro J."/>
            <person name="Delgado B."/>
            <person name="Mead K."/>
            <person name="Chinwalla A."/>
            <person name="Leonard S."/>
            <person name="Crouse K."/>
            <person name="Collura K."/>
            <person name="Kudrna D."/>
            <person name="Currie J."/>
            <person name="He R."/>
            <person name="Angelova A."/>
            <person name="Rajasekar S."/>
            <person name="Mueller T."/>
            <person name="Lomeli R."/>
            <person name="Scara G."/>
            <person name="Ko A."/>
            <person name="Delaney K."/>
            <person name="Wissotski M."/>
            <person name="Lopez G."/>
            <person name="Campos D."/>
            <person name="Braidotti M."/>
            <person name="Ashley E."/>
            <person name="Golser W."/>
            <person name="Kim H."/>
            <person name="Lee S."/>
            <person name="Lin J."/>
            <person name="Dujmic Z."/>
            <person name="Kim W."/>
            <person name="Talag J."/>
            <person name="Zuccolo A."/>
            <person name="Fan C."/>
            <person name="Sebastian A."/>
            <person name="Kramer M."/>
            <person name="Spiegel L."/>
            <person name="Nascimento L."/>
            <person name="Zutavern T."/>
            <person name="Miller B."/>
            <person name="Ambroise C."/>
            <person name="Muller S."/>
            <person name="Spooner W."/>
            <person name="Narechania A."/>
            <person name="Ren L."/>
            <person name="Wei S."/>
            <person name="Kumari S."/>
            <person name="Faga B."/>
            <person name="Levy M.J."/>
            <person name="McMahan L."/>
            <person name="Van Buren P."/>
            <person name="Vaughn M.W."/>
            <person name="Ying K."/>
            <person name="Yeh C.-T."/>
            <person name="Emrich S.J."/>
            <person name="Jia Y."/>
            <person name="Kalyanaraman A."/>
            <person name="Hsia A.-P."/>
            <person name="Barbazuk W.B."/>
            <person name="Baucom R.S."/>
            <person name="Brutnell T.P."/>
            <person name="Carpita N.C."/>
            <person name="Chaparro C."/>
            <person name="Chia J.-M."/>
            <person name="Deragon J.-M."/>
            <person name="Estill J.C."/>
            <person name="Fu Y."/>
            <person name="Jeddeloh J.A."/>
            <person name="Han Y."/>
            <person name="Lee H."/>
            <person name="Li P."/>
            <person name="Lisch D.R."/>
            <person name="Liu S."/>
            <person name="Liu Z."/>
            <person name="Nagel D.H."/>
            <person name="McCann M.C."/>
            <person name="SanMiguel P."/>
            <person name="Myers A.M."/>
            <person name="Nettleton D."/>
            <person name="Nguyen J."/>
            <person name="Penning B.W."/>
            <person name="Ponnala L."/>
            <person name="Schneider K.L."/>
            <person name="Schwartz D.C."/>
            <person name="Sharma A."/>
            <person name="Soderlund C."/>
            <person name="Springer N.M."/>
            <person name="Sun Q."/>
            <person name="Wang H."/>
            <person name="Waterman M."/>
            <person name="Westerman R."/>
            <person name="Wolfgruber T.K."/>
            <person name="Yang L."/>
            <person name="Yu Y."/>
            <person name="Zhang L."/>
            <person name="Zhou S."/>
            <person name="Zhu Q."/>
            <person name="Bennetzen J.L."/>
            <person name="Dawe R.K."/>
            <person name="Jiang J."/>
            <person name="Jiang N."/>
            <person name="Presting G.G."/>
            <person name="Wessler S.R."/>
            <person name="Aluru S."/>
            <person name="Martienssen R.A."/>
            <person name="Clifton S.W."/>
            <person name="McCombie W.R."/>
            <person name="Wing R.A."/>
            <person name="Wilson R.K."/>
        </authorList>
    </citation>
    <scope>NUCLEOTIDE SEQUENCE [LARGE SCALE GENOMIC DNA]</scope>
    <source>
        <strain evidence="2">cv. B73</strain>
    </source>
</reference>
<sequence length="192" mass="21065">MYPKAADEGAQPLATGIPFSGGGGYYQAGGAMAAAFAVQAQAPVAAWSTGLCNCFDDCHNCELRDVRVPVHHVRADRGDHRPGLHVLRHQRGAVRARHAAHRLSVRLLLLLPRQDARAVRPPGEPLLRLLRALLLPVLRALPGVPRAQEARLRHEHRMACEHGEAGARRRRRAAAHASWDDPLTLCRSPHFC</sequence>
<reference evidence="1" key="2">
    <citation type="submission" date="2019-07" db="EMBL/GenBank/DDBJ databases">
        <authorList>
            <person name="Seetharam A."/>
            <person name="Woodhouse M."/>
            <person name="Cannon E."/>
        </authorList>
    </citation>
    <scope>NUCLEOTIDE SEQUENCE [LARGE SCALE GENOMIC DNA]</scope>
    <source>
        <strain evidence="1">cv. B73</strain>
    </source>
</reference>
<dbReference type="AlphaFoldDB" id="A0A804NSN0"/>
<evidence type="ECO:0000313" key="2">
    <source>
        <dbReference type="Proteomes" id="UP000007305"/>
    </source>
</evidence>
<dbReference type="Gramene" id="Zm00001eb183220_T004">
    <property type="protein sequence ID" value="Zm00001eb183220_P004"/>
    <property type="gene ID" value="Zm00001eb183220"/>
</dbReference>
<dbReference type="Proteomes" id="UP000007305">
    <property type="component" value="Chromosome 4"/>
</dbReference>
<keyword evidence="2" id="KW-1185">Reference proteome</keyword>
<proteinExistence type="predicted"/>
<protein>
    <submittedName>
        <fullName evidence="1">Cell number regulator 2</fullName>
    </submittedName>
</protein>
<name>A0A804NSN0_MAIZE</name>
<dbReference type="OrthoDB" id="1045822at2759"/>
<evidence type="ECO:0000313" key="1">
    <source>
        <dbReference type="EnsemblPlants" id="Zm00001eb183220_P004"/>
    </source>
</evidence>
<dbReference type="EnsemblPlants" id="Zm00001eb183220_T004">
    <property type="protein sequence ID" value="Zm00001eb183220_P004"/>
    <property type="gene ID" value="Zm00001eb183220"/>
</dbReference>
<accession>A0A804NSN0</accession>
<reference evidence="1" key="3">
    <citation type="submission" date="2021-05" db="UniProtKB">
        <authorList>
            <consortium name="EnsemblPlants"/>
        </authorList>
    </citation>
    <scope>IDENTIFICATION</scope>
    <source>
        <strain evidence="1">cv. B73</strain>
    </source>
</reference>
<organism evidence="1 2">
    <name type="scientific">Zea mays</name>
    <name type="common">Maize</name>
    <dbReference type="NCBI Taxonomy" id="4577"/>
    <lineage>
        <taxon>Eukaryota</taxon>
        <taxon>Viridiplantae</taxon>
        <taxon>Streptophyta</taxon>
        <taxon>Embryophyta</taxon>
        <taxon>Tracheophyta</taxon>
        <taxon>Spermatophyta</taxon>
        <taxon>Magnoliopsida</taxon>
        <taxon>Liliopsida</taxon>
        <taxon>Poales</taxon>
        <taxon>Poaceae</taxon>
        <taxon>PACMAD clade</taxon>
        <taxon>Panicoideae</taxon>
        <taxon>Andropogonodae</taxon>
        <taxon>Andropogoneae</taxon>
        <taxon>Tripsacinae</taxon>
        <taxon>Zea</taxon>
    </lineage>
</organism>